<dbReference type="GO" id="GO:0009966">
    <property type="term" value="P:regulation of signal transduction"/>
    <property type="evidence" value="ECO:0007669"/>
    <property type="project" value="InterPro"/>
</dbReference>
<dbReference type="Pfam" id="PF04979">
    <property type="entry name" value="IPP-2"/>
    <property type="match status" value="1"/>
</dbReference>
<feature type="region of interest" description="Disordered" evidence="1">
    <location>
        <begin position="71"/>
        <end position="172"/>
    </location>
</feature>
<dbReference type="Proteomes" id="UP000822688">
    <property type="component" value="Chromosome 11"/>
</dbReference>
<evidence type="ECO:0000313" key="3">
    <source>
        <dbReference type="Proteomes" id="UP000822688"/>
    </source>
</evidence>
<evidence type="ECO:0000313" key="2">
    <source>
        <dbReference type="EMBL" id="KAG0557072.1"/>
    </source>
</evidence>
<dbReference type="PANTHER" id="PTHR12398:SF20">
    <property type="entry name" value="PROTEIN PHOSPHATASE 1 REGULATORY INHIBITOR SUBUNIT 2"/>
    <property type="match status" value="1"/>
</dbReference>
<accession>A0A8T0GIW1</accession>
<feature type="compositionally biased region" description="Basic and acidic residues" evidence="1">
    <location>
        <begin position="111"/>
        <end position="127"/>
    </location>
</feature>
<sequence length="217" mass="23423">MSKPRVDHLAIAIATTTAIAASLSRHRHHEARQRAASAIQACDNAWDRLLGSLCRVRVVWDEENLHQLETTKSPKQKITEPKTPYYALDDGGHSPTPDDERLQMDSASHAEAVRHALSEVATDDRASSSRASGSGSGSGSSWHYSEDELDGMETDGGSGSDGNHSGSFEEHRRKHYDNEYKKAKILLATDPALAVEDEDAAANGEAECSSMAVAVAK</sequence>
<proteinExistence type="predicted"/>
<dbReference type="PANTHER" id="PTHR12398">
    <property type="entry name" value="PROTEIN PHOSPHATASE INHIBITOR"/>
    <property type="match status" value="1"/>
</dbReference>
<dbReference type="EMBL" id="CM026432">
    <property type="protein sequence ID" value="KAG0557072.1"/>
    <property type="molecule type" value="Genomic_DNA"/>
</dbReference>
<reference evidence="2 3" key="1">
    <citation type="submission" date="2020-06" db="EMBL/GenBank/DDBJ databases">
        <title>WGS assembly of Ceratodon purpureus strain R40.</title>
        <authorList>
            <person name="Carey S.B."/>
            <person name="Jenkins J."/>
            <person name="Shu S."/>
            <person name="Lovell J.T."/>
            <person name="Sreedasyam A."/>
            <person name="Maumus F."/>
            <person name="Tiley G.P."/>
            <person name="Fernandez-Pozo N."/>
            <person name="Barry K."/>
            <person name="Chen C."/>
            <person name="Wang M."/>
            <person name="Lipzen A."/>
            <person name="Daum C."/>
            <person name="Saski C.A."/>
            <person name="Payton A.C."/>
            <person name="Mcbreen J.C."/>
            <person name="Conrad R.E."/>
            <person name="Kollar L.M."/>
            <person name="Olsson S."/>
            <person name="Huttunen S."/>
            <person name="Landis J.B."/>
            <person name="Wickett N.J."/>
            <person name="Johnson M.G."/>
            <person name="Rensing S.A."/>
            <person name="Grimwood J."/>
            <person name="Schmutz J."/>
            <person name="Mcdaniel S.F."/>
        </authorList>
    </citation>
    <scope>NUCLEOTIDE SEQUENCE [LARGE SCALE GENOMIC DNA]</scope>
    <source>
        <strain evidence="2 3">R40</strain>
    </source>
</reference>
<comment type="caution">
    <text evidence="2">The sequence shown here is derived from an EMBL/GenBank/DDBJ whole genome shotgun (WGS) entry which is preliminary data.</text>
</comment>
<feature type="compositionally biased region" description="Basic and acidic residues" evidence="1">
    <location>
        <begin position="90"/>
        <end position="103"/>
    </location>
</feature>
<name>A0A8T0GIW1_CERPU</name>
<evidence type="ECO:0000256" key="1">
    <source>
        <dbReference type="SAM" id="MobiDB-lite"/>
    </source>
</evidence>
<dbReference type="InterPro" id="IPR007062">
    <property type="entry name" value="PPI-2"/>
</dbReference>
<organism evidence="2 3">
    <name type="scientific">Ceratodon purpureus</name>
    <name type="common">Fire moss</name>
    <name type="synonym">Dicranum purpureum</name>
    <dbReference type="NCBI Taxonomy" id="3225"/>
    <lineage>
        <taxon>Eukaryota</taxon>
        <taxon>Viridiplantae</taxon>
        <taxon>Streptophyta</taxon>
        <taxon>Embryophyta</taxon>
        <taxon>Bryophyta</taxon>
        <taxon>Bryophytina</taxon>
        <taxon>Bryopsida</taxon>
        <taxon>Dicranidae</taxon>
        <taxon>Pseudoditrichales</taxon>
        <taxon>Ditrichaceae</taxon>
        <taxon>Ceratodon</taxon>
    </lineage>
</organism>
<dbReference type="AlphaFoldDB" id="A0A8T0GIW1"/>
<dbReference type="OrthoDB" id="551302at2759"/>
<protein>
    <submittedName>
        <fullName evidence="2">Uncharacterized protein</fullName>
    </submittedName>
</protein>
<keyword evidence="3" id="KW-1185">Reference proteome</keyword>
<dbReference type="GO" id="GO:0004864">
    <property type="term" value="F:protein phosphatase inhibitor activity"/>
    <property type="evidence" value="ECO:0007669"/>
    <property type="project" value="InterPro"/>
</dbReference>
<gene>
    <name evidence="2" type="ORF">KC19_11G100600</name>
</gene>